<organism evidence="1 2">
    <name type="scientific">Fredinandcohnia salidurans</name>
    <dbReference type="NCBI Taxonomy" id="2595041"/>
    <lineage>
        <taxon>Bacteria</taxon>
        <taxon>Bacillati</taxon>
        <taxon>Bacillota</taxon>
        <taxon>Bacilli</taxon>
        <taxon>Bacillales</taxon>
        <taxon>Bacillaceae</taxon>
        <taxon>Fredinandcohnia</taxon>
    </lineage>
</organism>
<name>A0ABW4MRR3_9BACI</name>
<dbReference type="Proteomes" id="UP001597227">
    <property type="component" value="Unassembled WGS sequence"/>
</dbReference>
<sequence length="339" mass="39035">MFDTVKIAIPLMLSKLEIENIEWNQTDSSRRQAVNDTIFKKLYDNDFKGLPFIRYTYREDDPSKCRLKVEVSIPALLYGSNVNELRADDIDTFFKMMRKYISVKLKIKLSRIPPINTWTAEKVHVCKNFNVGQLKSRYLNAMSGCSIPKYQKRTYNAKGSDRVESVEWKATKKKEKLYDKEAEVEQQHQYPDKSRHLKRAKGILRYEIELSDTEIRKISPGRRAVEILKMDVAAEILQKGLDRNGLSSGVKYTSLQQVIDAINKETIPLRTKSSLIAFATELLFSGEDECLNKYAASTFRKRKMQLRGILGTDVLLIGDSMLPPLRVVPQKKKTATVKQ</sequence>
<keyword evidence="2" id="KW-1185">Reference proteome</keyword>
<protein>
    <submittedName>
        <fullName evidence="1">Uncharacterized protein</fullName>
    </submittedName>
</protein>
<gene>
    <name evidence="1" type="ORF">ACFSFW_17960</name>
</gene>
<dbReference type="RefSeq" id="WP_388040263.1">
    <property type="nucleotide sequence ID" value="NZ_JBHUEK010000025.1"/>
</dbReference>
<accession>A0ABW4MRR3</accession>
<evidence type="ECO:0000313" key="2">
    <source>
        <dbReference type="Proteomes" id="UP001597227"/>
    </source>
</evidence>
<reference evidence="2" key="1">
    <citation type="journal article" date="2019" name="Int. J. Syst. Evol. Microbiol.">
        <title>The Global Catalogue of Microorganisms (GCM) 10K type strain sequencing project: providing services to taxonomists for standard genome sequencing and annotation.</title>
        <authorList>
            <consortium name="The Broad Institute Genomics Platform"/>
            <consortium name="The Broad Institute Genome Sequencing Center for Infectious Disease"/>
            <person name="Wu L."/>
            <person name="Ma J."/>
        </authorList>
    </citation>
    <scope>NUCLEOTIDE SEQUENCE [LARGE SCALE GENOMIC DNA]</scope>
    <source>
        <strain evidence="2">CCUG 15531</strain>
    </source>
</reference>
<evidence type="ECO:0000313" key="1">
    <source>
        <dbReference type="EMBL" id="MFD1780555.1"/>
    </source>
</evidence>
<comment type="caution">
    <text evidence="1">The sequence shown here is derived from an EMBL/GenBank/DDBJ whole genome shotgun (WGS) entry which is preliminary data.</text>
</comment>
<dbReference type="EMBL" id="JBHUEK010000025">
    <property type="protein sequence ID" value="MFD1780555.1"/>
    <property type="molecule type" value="Genomic_DNA"/>
</dbReference>
<proteinExistence type="predicted"/>